<sequence>MSSDDFYDDDFNSADEKSQSTFSGSRSPSPQSYTRSPSPGGGSRAYSPKNSSTLVPIVEVPTSSENGVDSARSENGNSSKSNKIGSEEDDESEEEKERPVRSTHGRSTSGKNHNKRKNKAKKGLNHIDMTPPEKHLKKSERKAKKYLEKNKIDEGIRLLIQCTALARIVYGDGHWKLAKAYTNLAEAYLDKKGWIPQAQYHAEFAKSIIITYAEAEQGLNKAENLTKDYARLSGVKERDVEKWDIQIHMALANYKDNSIQVAETARALAGAYSNTGDEDAEEIEDELARLMIRMDRQEEGLSLLLSGVDAKKEVYGDLSTEVAETWKLIGNIRLSQGNTEKALRALKRCYNIECSVYGINNKKSKDTQRIIDILMANPNVAAKQKKSSSDQLKDRPRFNTIVKGSQNVGGYKIPDF</sequence>
<feature type="compositionally biased region" description="Polar residues" evidence="1">
    <location>
        <begin position="19"/>
        <end position="37"/>
    </location>
</feature>
<dbReference type="PANTHER" id="PTHR14485">
    <property type="entry name" value="TETRATRICOPEPTIDE REPEAT PROTEIN 23"/>
    <property type="match status" value="1"/>
</dbReference>
<feature type="compositionally biased region" description="Acidic residues" evidence="1">
    <location>
        <begin position="1"/>
        <end position="13"/>
    </location>
</feature>
<dbReference type="AlphaFoldDB" id="A0AAD9JNG5"/>
<dbReference type="Proteomes" id="UP001208570">
    <property type="component" value="Unassembled WGS sequence"/>
</dbReference>
<comment type="caution">
    <text evidence="2">The sequence shown here is derived from an EMBL/GenBank/DDBJ whole genome shotgun (WGS) entry which is preliminary data.</text>
</comment>
<feature type="compositionally biased region" description="Low complexity" evidence="1">
    <location>
        <begin position="73"/>
        <end position="84"/>
    </location>
</feature>
<protein>
    <submittedName>
        <fullName evidence="2">Uncharacterized protein</fullName>
    </submittedName>
</protein>
<dbReference type="InterPro" id="IPR011990">
    <property type="entry name" value="TPR-like_helical_dom_sf"/>
</dbReference>
<organism evidence="2 3">
    <name type="scientific">Paralvinella palmiformis</name>
    <dbReference type="NCBI Taxonomy" id="53620"/>
    <lineage>
        <taxon>Eukaryota</taxon>
        <taxon>Metazoa</taxon>
        <taxon>Spiralia</taxon>
        <taxon>Lophotrochozoa</taxon>
        <taxon>Annelida</taxon>
        <taxon>Polychaeta</taxon>
        <taxon>Sedentaria</taxon>
        <taxon>Canalipalpata</taxon>
        <taxon>Terebellida</taxon>
        <taxon>Terebelliformia</taxon>
        <taxon>Alvinellidae</taxon>
        <taxon>Paralvinella</taxon>
    </lineage>
</organism>
<dbReference type="SUPFAM" id="SSF48452">
    <property type="entry name" value="TPR-like"/>
    <property type="match status" value="1"/>
</dbReference>
<dbReference type="PANTHER" id="PTHR14485:SF2">
    <property type="entry name" value="FUNGAL STAND N-TERMINAL GOODBYE DOMAIN-CONTAINING PROTEIN"/>
    <property type="match status" value="1"/>
</dbReference>
<gene>
    <name evidence="2" type="ORF">LSH36_245g00036</name>
</gene>
<dbReference type="InterPro" id="IPR042621">
    <property type="entry name" value="TTC23/TTC23L"/>
</dbReference>
<reference evidence="2" key="1">
    <citation type="journal article" date="2023" name="Mol. Biol. Evol.">
        <title>Third-Generation Sequencing Reveals the Adaptive Role of the Epigenome in Three Deep-Sea Polychaetes.</title>
        <authorList>
            <person name="Perez M."/>
            <person name="Aroh O."/>
            <person name="Sun Y."/>
            <person name="Lan Y."/>
            <person name="Juniper S.K."/>
            <person name="Young C.R."/>
            <person name="Angers B."/>
            <person name="Qian P.Y."/>
        </authorList>
    </citation>
    <scope>NUCLEOTIDE SEQUENCE</scope>
    <source>
        <strain evidence="2">P08H-3</strain>
    </source>
</reference>
<dbReference type="Gene3D" id="1.25.40.10">
    <property type="entry name" value="Tetratricopeptide repeat domain"/>
    <property type="match status" value="1"/>
</dbReference>
<dbReference type="EMBL" id="JAODUP010000245">
    <property type="protein sequence ID" value="KAK2155235.1"/>
    <property type="molecule type" value="Genomic_DNA"/>
</dbReference>
<evidence type="ECO:0000313" key="3">
    <source>
        <dbReference type="Proteomes" id="UP001208570"/>
    </source>
</evidence>
<accession>A0AAD9JNG5</accession>
<evidence type="ECO:0000313" key="2">
    <source>
        <dbReference type="EMBL" id="KAK2155235.1"/>
    </source>
</evidence>
<name>A0AAD9JNG5_9ANNE</name>
<keyword evidence="3" id="KW-1185">Reference proteome</keyword>
<proteinExistence type="predicted"/>
<feature type="region of interest" description="Disordered" evidence="1">
    <location>
        <begin position="1"/>
        <end position="141"/>
    </location>
</feature>
<evidence type="ECO:0000256" key="1">
    <source>
        <dbReference type="SAM" id="MobiDB-lite"/>
    </source>
</evidence>
<feature type="compositionally biased region" description="Basic residues" evidence="1">
    <location>
        <begin position="112"/>
        <end position="124"/>
    </location>
</feature>